<evidence type="ECO:0000256" key="2">
    <source>
        <dbReference type="SAM" id="SignalP"/>
    </source>
</evidence>
<evidence type="ECO:0000313" key="3">
    <source>
        <dbReference type="EMBL" id="RFB05194.1"/>
    </source>
</evidence>
<dbReference type="Proteomes" id="UP000264589">
    <property type="component" value="Unassembled WGS sequence"/>
</dbReference>
<keyword evidence="4" id="KW-1185">Reference proteome</keyword>
<evidence type="ECO:0000313" key="4">
    <source>
        <dbReference type="Proteomes" id="UP000264589"/>
    </source>
</evidence>
<keyword evidence="2" id="KW-0732">Signal</keyword>
<dbReference type="RefSeq" id="WP_116391826.1">
    <property type="nucleotide sequence ID" value="NZ_QUQO01000001.1"/>
</dbReference>
<feature type="chain" id="PRO_5016927104" evidence="2">
    <location>
        <begin position="25"/>
        <end position="224"/>
    </location>
</feature>
<feature type="region of interest" description="Disordered" evidence="1">
    <location>
        <begin position="191"/>
        <end position="224"/>
    </location>
</feature>
<proteinExistence type="predicted"/>
<feature type="signal peptide" evidence="2">
    <location>
        <begin position="1"/>
        <end position="24"/>
    </location>
</feature>
<organism evidence="3 4">
    <name type="scientific">Parvularcula marina</name>
    <dbReference type="NCBI Taxonomy" id="2292771"/>
    <lineage>
        <taxon>Bacteria</taxon>
        <taxon>Pseudomonadati</taxon>
        <taxon>Pseudomonadota</taxon>
        <taxon>Alphaproteobacteria</taxon>
        <taxon>Parvularculales</taxon>
        <taxon>Parvularculaceae</taxon>
        <taxon>Parvularcula</taxon>
    </lineage>
</organism>
<gene>
    <name evidence="3" type="ORF">DX908_07955</name>
</gene>
<protein>
    <submittedName>
        <fullName evidence="3">Uncharacterized protein</fullName>
    </submittedName>
</protein>
<comment type="caution">
    <text evidence="3">The sequence shown here is derived from an EMBL/GenBank/DDBJ whole genome shotgun (WGS) entry which is preliminary data.</text>
</comment>
<feature type="compositionally biased region" description="Basic and acidic residues" evidence="1">
    <location>
        <begin position="206"/>
        <end position="224"/>
    </location>
</feature>
<dbReference type="InParanoid" id="A0A371RIA9"/>
<evidence type="ECO:0000256" key="1">
    <source>
        <dbReference type="SAM" id="MobiDB-lite"/>
    </source>
</evidence>
<accession>A0A371RIA9</accession>
<sequence>MGNQLKMSLAAGLCFAAMAGSASAQRALSVEEAALCAGMSHQLDNIFQRKDAAKRRLGNMSINRSSASSVDRYNDAVSVSNALVDLSNDLIAFYNPRCSSVTLDYQNYQRVCKSTNLSNDFGRTKFCKGFDFTSASLDGSVNVAQGGELAREASFSNGAVAASVSYVSGRSDEFIEGDPFPFLLAPQEEVEEAAEPTLPEFEGEAPPERGLNRMPRDRNLHTPD</sequence>
<dbReference type="AlphaFoldDB" id="A0A371RIA9"/>
<reference evidence="3 4" key="1">
    <citation type="submission" date="2018-08" db="EMBL/GenBank/DDBJ databases">
        <title>Parvularcula sp. SM1705, isolated from surface water of the South Sea China.</title>
        <authorList>
            <person name="Sun L."/>
        </authorList>
    </citation>
    <scope>NUCLEOTIDE SEQUENCE [LARGE SCALE GENOMIC DNA]</scope>
    <source>
        <strain evidence="3 4">SM1705</strain>
    </source>
</reference>
<dbReference type="EMBL" id="QUQO01000001">
    <property type="protein sequence ID" value="RFB05194.1"/>
    <property type="molecule type" value="Genomic_DNA"/>
</dbReference>
<name>A0A371RIA9_9PROT</name>